<evidence type="ECO:0000256" key="2">
    <source>
        <dbReference type="PROSITE-ProRule" id="PRU00169"/>
    </source>
</evidence>
<reference evidence="5" key="1">
    <citation type="submission" date="2017-08" db="EMBL/GenBank/DDBJ databases">
        <title>A dynamic microbial community with high functional redundancy inhabits the cold, oxic subseafloor aquifer.</title>
        <authorList>
            <person name="Tully B.J."/>
            <person name="Wheat C.G."/>
            <person name="Glazer B.T."/>
            <person name="Huber J.A."/>
        </authorList>
    </citation>
    <scope>NUCLEOTIDE SEQUENCE [LARGE SCALE GENOMIC DNA]</scope>
</reference>
<gene>
    <name evidence="4" type="ORF">COB67_01250</name>
</gene>
<feature type="modified residue" description="4-aspartylphosphate" evidence="2">
    <location>
        <position position="58"/>
    </location>
</feature>
<proteinExistence type="predicted"/>
<protein>
    <submittedName>
        <fullName evidence="4">Chemotaxis protein CheY</fullName>
    </submittedName>
</protein>
<keyword evidence="1 2" id="KW-0597">Phosphoprotein</keyword>
<dbReference type="Proteomes" id="UP000218113">
    <property type="component" value="Unassembled WGS sequence"/>
</dbReference>
<sequence>MAANKDMRILVVDDFSTMRRIVKNILRQLGFNNVAEADDGTTALAKLKTEKIDFVVTDWNMPKMSGLELLKEIRSDDSMKDIPVLMVTAEALQENIIAAIKAGVSNYIVKPFDAATMSDKIDKIFG</sequence>
<evidence type="ECO:0000259" key="3">
    <source>
        <dbReference type="PROSITE" id="PS50110"/>
    </source>
</evidence>
<accession>A0A2A4TBU2</accession>
<dbReference type="PANTHER" id="PTHR44591">
    <property type="entry name" value="STRESS RESPONSE REGULATOR PROTEIN 1"/>
    <property type="match status" value="1"/>
</dbReference>
<dbReference type="EMBL" id="NVSR01000003">
    <property type="protein sequence ID" value="PCI30605.1"/>
    <property type="molecule type" value="Genomic_DNA"/>
</dbReference>
<evidence type="ECO:0000313" key="5">
    <source>
        <dbReference type="Proteomes" id="UP000218113"/>
    </source>
</evidence>
<dbReference type="CDD" id="cd19923">
    <property type="entry name" value="REC_CheY_CheY3"/>
    <property type="match status" value="1"/>
</dbReference>
<dbReference type="InterPro" id="IPR050595">
    <property type="entry name" value="Bact_response_regulator"/>
</dbReference>
<dbReference type="PROSITE" id="PS50110">
    <property type="entry name" value="RESPONSE_REGULATORY"/>
    <property type="match status" value="1"/>
</dbReference>
<evidence type="ECO:0000313" key="4">
    <source>
        <dbReference type="EMBL" id="PCI30605.1"/>
    </source>
</evidence>
<dbReference type="NCBIfam" id="NF007901">
    <property type="entry name" value="PRK10610.1"/>
    <property type="match status" value="1"/>
</dbReference>
<dbReference type="InterPro" id="IPR011006">
    <property type="entry name" value="CheY-like_superfamily"/>
</dbReference>
<dbReference type="PANTHER" id="PTHR44591:SF3">
    <property type="entry name" value="RESPONSE REGULATORY DOMAIN-CONTAINING PROTEIN"/>
    <property type="match status" value="1"/>
</dbReference>
<dbReference type="Pfam" id="PF00072">
    <property type="entry name" value="Response_reg"/>
    <property type="match status" value="1"/>
</dbReference>
<dbReference type="SUPFAM" id="SSF52172">
    <property type="entry name" value="CheY-like"/>
    <property type="match status" value="1"/>
</dbReference>
<comment type="caution">
    <text evidence="4">The sequence shown here is derived from an EMBL/GenBank/DDBJ whole genome shotgun (WGS) entry which is preliminary data.</text>
</comment>
<dbReference type="SMART" id="SM00448">
    <property type="entry name" value="REC"/>
    <property type="match status" value="1"/>
</dbReference>
<dbReference type="Gene3D" id="3.40.50.2300">
    <property type="match status" value="1"/>
</dbReference>
<evidence type="ECO:0000256" key="1">
    <source>
        <dbReference type="ARBA" id="ARBA00022553"/>
    </source>
</evidence>
<dbReference type="GO" id="GO:0000160">
    <property type="term" value="P:phosphorelay signal transduction system"/>
    <property type="evidence" value="ECO:0007669"/>
    <property type="project" value="InterPro"/>
</dbReference>
<dbReference type="AlphaFoldDB" id="A0A2A4TBU2"/>
<dbReference type="InterPro" id="IPR001789">
    <property type="entry name" value="Sig_transdc_resp-reg_receiver"/>
</dbReference>
<organism evidence="4 5">
    <name type="scientific">SAR324 cluster bacterium</name>
    <dbReference type="NCBI Taxonomy" id="2024889"/>
    <lineage>
        <taxon>Bacteria</taxon>
        <taxon>Deltaproteobacteria</taxon>
        <taxon>SAR324 cluster</taxon>
    </lineage>
</organism>
<name>A0A2A4TBU2_9DELT</name>
<feature type="domain" description="Response regulatory" evidence="3">
    <location>
        <begin position="8"/>
        <end position="125"/>
    </location>
</feature>